<evidence type="ECO:0000313" key="2">
    <source>
        <dbReference type="EMBL" id="EFC49481.1"/>
    </source>
</evidence>
<dbReference type="GO" id="GO:0003779">
    <property type="term" value="F:actin binding"/>
    <property type="evidence" value="ECO:0007669"/>
    <property type="project" value="InterPro"/>
</dbReference>
<dbReference type="KEGG" id="ngr:NAEGRDRAFT_62204"/>
<feature type="domain" description="CAP N-terminal" evidence="1">
    <location>
        <begin position="42"/>
        <end position="206"/>
    </location>
</feature>
<dbReference type="OMA" id="HAEWARG"/>
<proteinExistence type="predicted"/>
<dbReference type="Pfam" id="PF21938">
    <property type="entry name" value="CAP_N"/>
    <property type="match status" value="1"/>
</dbReference>
<dbReference type="InterPro" id="IPR001837">
    <property type="entry name" value="Adenylate_cyclase-assoc_CAP"/>
</dbReference>
<dbReference type="eggNOG" id="KOG2675">
    <property type="taxonomic scope" value="Eukaryota"/>
</dbReference>
<gene>
    <name evidence="2" type="ORF">NAEGRDRAFT_62204</name>
</gene>
<dbReference type="GO" id="GO:0005737">
    <property type="term" value="C:cytoplasm"/>
    <property type="evidence" value="ECO:0007669"/>
    <property type="project" value="TreeGrafter"/>
</dbReference>
<dbReference type="PANTHER" id="PTHR10652">
    <property type="entry name" value="ADENYLYL CYCLASE-ASSOCIATED PROTEIN"/>
    <property type="match status" value="1"/>
</dbReference>
<sequence length="217" mass="23881">MSSAILSRLETCVTRLQKINPKSSSGGSSSSSSDAAPQVVAYEEYYNDNIVPLLETMTKIGGETAQMKDAVEQGFKGLGKVIALASTHRKPSSNYDETIGQILQNSGIGQALQTTADFRFKNFKSTQVNHLYAIEEGLKVVLWPTTNTTISYVKEMVNAVSFYTMKVLTSTKTNSDAEVHKAYVNQWKTLIEAMSVYVKEFHMTGLTFNPKAAQEAK</sequence>
<dbReference type="SUPFAM" id="SSF101278">
    <property type="entry name" value="N-terminal domain of adenylylcyclase associated protein, CAP"/>
    <property type="match status" value="1"/>
</dbReference>
<reference evidence="2 3" key="1">
    <citation type="journal article" date="2010" name="Cell">
        <title>The genome of Naegleria gruberi illuminates early eukaryotic versatility.</title>
        <authorList>
            <person name="Fritz-Laylin L.K."/>
            <person name="Prochnik S.E."/>
            <person name="Ginger M.L."/>
            <person name="Dacks J.B."/>
            <person name="Carpenter M.L."/>
            <person name="Field M.C."/>
            <person name="Kuo A."/>
            <person name="Paredez A."/>
            <person name="Chapman J."/>
            <person name="Pham J."/>
            <person name="Shu S."/>
            <person name="Neupane R."/>
            <person name="Cipriano M."/>
            <person name="Mancuso J."/>
            <person name="Tu H."/>
            <person name="Salamov A."/>
            <person name="Lindquist E."/>
            <person name="Shapiro H."/>
            <person name="Lucas S."/>
            <person name="Grigoriev I.V."/>
            <person name="Cande W.Z."/>
            <person name="Fulton C."/>
            <person name="Rokhsar D.S."/>
            <person name="Dawson S.C."/>
        </authorList>
    </citation>
    <scope>NUCLEOTIDE SEQUENCE [LARGE SCALE GENOMIC DNA]</scope>
    <source>
        <strain evidence="2 3">NEG-M</strain>
    </source>
</reference>
<dbReference type="STRING" id="5762.D2V084"/>
<dbReference type="GeneID" id="8856487"/>
<dbReference type="InterPro" id="IPR053950">
    <property type="entry name" value="CAP_N"/>
</dbReference>
<dbReference type="InParanoid" id="D2V084"/>
<dbReference type="AlphaFoldDB" id="D2V084"/>
<keyword evidence="3" id="KW-1185">Reference proteome</keyword>
<dbReference type="GO" id="GO:0007015">
    <property type="term" value="P:actin filament organization"/>
    <property type="evidence" value="ECO:0007669"/>
    <property type="project" value="TreeGrafter"/>
</dbReference>
<dbReference type="OrthoDB" id="1601at2759"/>
<name>D2V084_NAEGR</name>
<evidence type="ECO:0000313" key="3">
    <source>
        <dbReference type="Proteomes" id="UP000006671"/>
    </source>
</evidence>
<dbReference type="GO" id="GO:0008179">
    <property type="term" value="F:adenylate cyclase binding"/>
    <property type="evidence" value="ECO:0007669"/>
    <property type="project" value="TreeGrafter"/>
</dbReference>
<dbReference type="InterPro" id="IPR036222">
    <property type="entry name" value="CAP_N_sf"/>
</dbReference>
<protein>
    <submittedName>
        <fullName evidence="2">Predicted protein</fullName>
    </submittedName>
</protein>
<dbReference type="EMBL" id="GG738847">
    <property type="protein sequence ID" value="EFC49481.1"/>
    <property type="molecule type" value="Genomic_DNA"/>
</dbReference>
<dbReference type="RefSeq" id="XP_002682225.1">
    <property type="nucleotide sequence ID" value="XM_002682179.1"/>
</dbReference>
<dbReference type="Proteomes" id="UP000006671">
    <property type="component" value="Unassembled WGS sequence"/>
</dbReference>
<accession>D2V084</accession>
<evidence type="ECO:0000259" key="1">
    <source>
        <dbReference type="Pfam" id="PF21938"/>
    </source>
</evidence>
<dbReference type="Gene3D" id="1.25.40.330">
    <property type="entry name" value="Adenylate cyclase-associated CAP, N-terminal domain"/>
    <property type="match status" value="1"/>
</dbReference>
<organism evidence="3">
    <name type="scientific">Naegleria gruberi</name>
    <name type="common">Amoeba</name>
    <dbReference type="NCBI Taxonomy" id="5762"/>
    <lineage>
        <taxon>Eukaryota</taxon>
        <taxon>Discoba</taxon>
        <taxon>Heterolobosea</taxon>
        <taxon>Tetramitia</taxon>
        <taxon>Eutetramitia</taxon>
        <taxon>Vahlkampfiidae</taxon>
        <taxon>Naegleria</taxon>
    </lineage>
</organism>
<dbReference type="VEuPathDB" id="AmoebaDB:NAEGRDRAFT_62204"/>
<dbReference type="GO" id="GO:0019933">
    <property type="term" value="P:cAMP-mediated signaling"/>
    <property type="evidence" value="ECO:0007669"/>
    <property type="project" value="TreeGrafter"/>
</dbReference>
<dbReference type="PANTHER" id="PTHR10652:SF0">
    <property type="entry name" value="ADENYLYL CYCLASE-ASSOCIATED PROTEIN"/>
    <property type="match status" value="1"/>
</dbReference>